<dbReference type="EnsemblMetazoa" id="PPA36472.1">
    <property type="protein sequence ID" value="PPA36472.1"/>
    <property type="gene ID" value="WBGene00274841"/>
</dbReference>
<gene>
    <name evidence="1" type="primary">WBGene00274841</name>
</gene>
<evidence type="ECO:0000313" key="1">
    <source>
        <dbReference type="EnsemblMetazoa" id="PPA36472.1"/>
    </source>
</evidence>
<sequence length="512" mass="59970">MRLMEIINTTSNFLNTYPICPPILMAMLTCGLIPILLLIYLIQKTAVHSFELLSSHETAIIQKMGSVVRYLITMWCVSFCGMFASYYGIVMLNIVSDKGYFPSSMFEPGTLLNLLYVLIKCLKLLVSNCTQFMHCSFFVVRDLSPMQYYDRSFAVIPQLLVTILIIIISVSHCIFVYGESDDHKSIASAVFVVLDTGTVWLNFYAVRYCNRRYEELYGKAELNARYQVKEAHTMAVAMKPVYIASYVIKFSVNFTCIFFFMFEAVFTSVTGYIEVFYICVMSVNGGLTSALLIRNHPRINQRFVEAKNNIFCMQNISRDTRCFSRYRHSERRQYVFLDARCREREFNMGQMTLRLTEIMGTPSYRVLNAVLNKINDDWDFDRNDRNEYRRFRFLQPAVSKVQRQVSTPTRRLCRSPLWRCHMHQLRQLSINVSYICTISTEYVRLFEQESRDCLIFLETPFSLFRMRPHCVHGLRDSDNGANDEPTTMSILYNSRFLPERGRECRHPTSWFY</sequence>
<dbReference type="Proteomes" id="UP000005239">
    <property type="component" value="Unassembled WGS sequence"/>
</dbReference>
<accession>A0A2A6CXY5</accession>
<name>A0A2A6CXY5_PRIPA</name>
<reference evidence="2" key="1">
    <citation type="journal article" date="2008" name="Nat. Genet.">
        <title>The Pristionchus pacificus genome provides a unique perspective on nematode lifestyle and parasitism.</title>
        <authorList>
            <person name="Dieterich C."/>
            <person name="Clifton S.W."/>
            <person name="Schuster L.N."/>
            <person name="Chinwalla A."/>
            <person name="Delehaunty K."/>
            <person name="Dinkelacker I."/>
            <person name="Fulton L."/>
            <person name="Fulton R."/>
            <person name="Godfrey J."/>
            <person name="Minx P."/>
            <person name="Mitreva M."/>
            <person name="Roeseler W."/>
            <person name="Tian H."/>
            <person name="Witte H."/>
            <person name="Yang S.P."/>
            <person name="Wilson R.K."/>
            <person name="Sommer R.J."/>
        </authorList>
    </citation>
    <scope>NUCLEOTIDE SEQUENCE [LARGE SCALE GENOMIC DNA]</scope>
    <source>
        <strain evidence="2">PS312</strain>
    </source>
</reference>
<evidence type="ECO:0000313" key="2">
    <source>
        <dbReference type="Proteomes" id="UP000005239"/>
    </source>
</evidence>
<organism evidence="1 2">
    <name type="scientific">Pristionchus pacificus</name>
    <name type="common">Parasitic nematode worm</name>
    <dbReference type="NCBI Taxonomy" id="54126"/>
    <lineage>
        <taxon>Eukaryota</taxon>
        <taxon>Metazoa</taxon>
        <taxon>Ecdysozoa</taxon>
        <taxon>Nematoda</taxon>
        <taxon>Chromadorea</taxon>
        <taxon>Rhabditida</taxon>
        <taxon>Rhabditina</taxon>
        <taxon>Diplogasteromorpha</taxon>
        <taxon>Diplogasteroidea</taxon>
        <taxon>Neodiplogasteridae</taxon>
        <taxon>Pristionchus</taxon>
    </lineage>
</organism>
<reference evidence="1" key="2">
    <citation type="submission" date="2022-06" db="UniProtKB">
        <authorList>
            <consortium name="EnsemblMetazoa"/>
        </authorList>
    </citation>
    <scope>IDENTIFICATION</scope>
    <source>
        <strain evidence="1">PS312</strain>
    </source>
</reference>
<dbReference type="InterPro" id="IPR052860">
    <property type="entry name" value="NRL-GPCR1"/>
</dbReference>
<dbReference type="PANTHER" id="PTHR47521:SF18">
    <property type="entry name" value="G PROTEIN-COUPLED RECEPTOR-RELATED"/>
    <property type="match status" value="1"/>
</dbReference>
<accession>A0A8R1URK6</accession>
<keyword evidence="2" id="KW-1185">Reference proteome</keyword>
<dbReference type="PANTHER" id="PTHR47521">
    <property type="entry name" value="SERPENTINE RECEPTOR, CLASS E (EPSILON)-RELATED"/>
    <property type="match status" value="1"/>
</dbReference>
<dbReference type="AlphaFoldDB" id="A0A2A6CXY5"/>
<protein>
    <submittedName>
        <fullName evidence="1">Uncharacterized protein</fullName>
    </submittedName>
</protein>
<proteinExistence type="predicted"/>